<organism evidence="1 2">
    <name type="scientific">Chishuiella changwenlii</name>
    <dbReference type="NCBI Taxonomy" id="1434701"/>
    <lineage>
        <taxon>Bacteria</taxon>
        <taxon>Pseudomonadati</taxon>
        <taxon>Bacteroidota</taxon>
        <taxon>Flavobacteriia</taxon>
        <taxon>Flavobacteriales</taxon>
        <taxon>Weeksellaceae</taxon>
        <taxon>Chishuiella</taxon>
    </lineage>
</organism>
<evidence type="ECO:0008006" key="3">
    <source>
        <dbReference type="Google" id="ProtNLM"/>
    </source>
</evidence>
<protein>
    <recommendedName>
        <fullName evidence="3">Secreted protein</fullName>
    </recommendedName>
</protein>
<evidence type="ECO:0000313" key="1">
    <source>
        <dbReference type="EMBL" id="GGF02783.1"/>
    </source>
</evidence>
<proteinExistence type="predicted"/>
<dbReference type="Proteomes" id="UP000650994">
    <property type="component" value="Unassembled WGS sequence"/>
</dbReference>
<sequence>MKLKSLELFLLFRVFYSSLGWLVIRSFRTDYFFLYKTLQINTLRQVKYVLVKICKHNAIVILYH</sequence>
<reference evidence="2" key="1">
    <citation type="journal article" date="2019" name="Int. J. Syst. Evol. Microbiol.">
        <title>The Global Catalogue of Microorganisms (GCM) 10K type strain sequencing project: providing services to taxonomists for standard genome sequencing and annotation.</title>
        <authorList>
            <consortium name="The Broad Institute Genomics Platform"/>
            <consortium name="The Broad Institute Genome Sequencing Center for Infectious Disease"/>
            <person name="Wu L."/>
            <person name="Ma J."/>
        </authorList>
    </citation>
    <scope>NUCLEOTIDE SEQUENCE [LARGE SCALE GENOMIC DNA]</scope>
    <source>
        <strain evidence="2">CGMCC 1.12707</strain>
    </source>
</reference>
<dbReference type="EMBL" id="BMFL01000013">
    <property type="protein sequence ID" value="GGF02783.1"/>
    <property type="molecule type" value="Genomic_DNA"/>
</dbReference>
<comment type="caution">
    <text evidence="1">The sequence shown here is derived from an EMBL/GenBank/DDBJ whole genome shotgun (WGS) entry which is preliminary data.</text>
</comment>
<accession>A0ABQ1TSL6</accession>
<name>A0ABQ1TSL6_9FLAO</name>
<gene>
    <name evidence="1" type="ORF">GCM10010984_20340</name>
</gene>
<keyword evidence="2" id="KW-1185">Reference proteome</keyword>
<evidence type="ECO:0000313" key="2">
    <source>
        <dbReference type="Proteomes" id="UP000650994"/>
    </source>
</evidence>